<dbReference type="Pfam" id="PF04297">
    <property type="entry name" value="UPF0122"/>
    <property type="match status" value="1"/>
</dbReference>
<dbReference type="Gene3D" id="1.10.10.10">
    <property type="entry name" value="Winged helix-like DNA-binding domain superfamily/Winged helix DNA-binding domain"/>
    <property type="match status" value="1"/>
</dbReference>
<evidence type="ECO:0000313" key="6">
    <source>
        <dbReference type="Proteomes" id="UP000591941"/>
    </source>
</evidence>
<dbReference type="GeneID" id="93486330"/>
<sequence length="116" mass="13715">MELKKLVWHGELLATYGALLAERPRQCMELYYNDDYTLAEIADRLGVSRQAVHDNLQRALRDLEQYEAALKLVEDQKRRREVMARMEGDLPPAFLQKWQTEWKILSGKESTWHLKV</sequence>
<dbReference type="InterPro" id="IPR036388">
    <property type="entry name" value="WH-like_DNA-bd_sf"/>
</dbReference>
<dbReference type="PANTHER" id="PTHR40083">
    <property type="entry name" value="UPF0122 PROTEIN CBO2450/CLC_2298"/>
    <property type="match status" value="1"/>
</dbReference>
<dbReference type="AlphaFoldDB" id="A0A841R3P0"/>
<keyword evidence="6" id="KW-1185">Reference proteome</keyword>
<dbReference type="SUPFAM" id="SSF88659">
    <property type="entry name" value="Sigma3 and sigma4 domains of RNA polymerase sigma factors"/>
    <property type="match status" value="1"/>
</dbReference>
<protein>
    <recommendedName>
        <fullName evidence="3">UPF0122 protein HNR45_001064</fullName>
    </recommendedName>
</protein>
<dbReference type="HAMAP" id="MF_00245">
    <property type="entry name" value="UPF0122"/>
    <property type="match status" value="1"/>
</dbReference>
<evidence type="ECO:0000256" key="4">
    <source>
        <dbReference type="SAM" id="Coils"/>
    </source>
</evidence>
<dbReference type="InterPro" id="IPR054831">
    <property type="entry name" value="UPF0122_fam_protein"/>
</dbReference>
<comment type="similarity">
    <text evidence="1 3">Belongs to the UPF0122 family.</text>
</comment>
<dbReference type="RefSeq" id="WP_159822245.1">
    <property type="nucleotide sequence ID" value="NZ_CABWNB010000001.1"/>
</dbReference>
<proteinExistence type="inferred from homology"/>
<evidence type="ECO:0000256" key="3">
    <source>
        <dbReference type="HAMAP-Rule" id="MF_00245"/>
    </source>
</evidence>
<dbReference type="Proteomes" id="UP000591941">
    <property type="component" value="Unassembled WGS sequence"/>
</dbReference>
<comment type="function">
    <text evidence="2 3">Might take part in the signal recognition particle (SRP) pathway. This is inferred from the conservation of its genetic proximity to ftsY/ffh. May be a regulatory protein.</text>
</comment>
<evidence type="ECO:0000313" key="5">
    <source>
        <dbReference type="EMBL" id="MBB6478011.1"/>
    </source>
</evidence>
<comment type="caution">
    <text evidence="5">The sequence shown here is derived from an EMBL/GenBank/DDBJ whole genome shotgun (WGS) entry which is preliminary data.</text>
</comment>
<dbReference type="NCBIfam" id="NF045758">
    <property type="entry name" value="YlxM"/>
    <property type="match status" value="1"/>
</dbReference>
<accession>A0A841R3P0</accession>
<feature type="coiled-coil region" evidence="4">
    <location>
        <begin position="49"/>
        <end position="83"/>
    </location>
</feature>
<evidence type="ECO:0000256" key="2">
    <source>
        <dbReference type="ARBA" id="ARBA00024764"/>
    </source>
</evidence>
<dbReference type="InterPro" id="IPR013324">
    <property type="entry name" value="RNA_pol_sigma_r3/r4-like"/>
</dbReference>
<dbReference type="OrthoDB" id="6392at2"/>
<name>A0A841R3P0_9FIRM</name>
<evidence type="ECO:0000256" key="1">
    <source>
        <dbReference type="ARBA" id="ARBA00008720"/>
    </source>
</evidence>
<dbReference type="EMBL" id="JACHHI010000004">
    <property type="protein sequence ID" value="MBB6478011.1"/>
    <property type="molecule type" value="Genomic_DNA"/>
</dbReference>
<dbReference type="PANTHER" id="PTHR40083:SF1">
    <property type="entry name" value="UPF0122 PROTEIN YLXM"/>
    <property type="match status" value="1"/>
</dbReference>
<reference evidence="5 6" key="1">
    <citation type="submission" date="2020-08" db="EMBL/GenBank/DDBJ databases">
        <title>Genomic Encyclopedia of Type Strains, Phase IV (KMG-IV): sequencing the most valuable type-strain genomes for metagenomic binning, comparative biology and taxonomic classification.</title>
        <authorList>
            <person name="Goeker M."/>
        </authorList>
    </citation>
    <scope>NUCLEOTIDE SEQUENCE [LARGE SCALE GENOMIC DNA]</scope>
    <source>
        <strain evidence="5 6">DSM 21255</strain>
    </source>
</reference>
<organism evidence="5 6">
    <name type="scientific">Negativicoccus succinicivorans</name>
    <dbReference type="NCBI Taxonomy" id="620903"/>
    <lineage>
        <taxon>Bacteria</taxon>
        <taxon>Bacillati</taxon>
        <taxon>Bacillota</taxon>
        <taxon>Negativicutes</taxon>
        <taxon>Veillonellales</taxon>
        <taxon>Veillonellaceae</taxon>
        <taxon>Negativicoccus</taxon>
    </lineage>
</organism>
<keyword evidence="4" id="KW-0175">Coiled coil</keyword>
<dbReference type="InterPro" id="IPR007394">
    <property type="entry name" value="UPF0122"/>
</dbReference>
<gene>
    <name evidence="5" type="ORF">HNR45_001064</name>
</gene>